<dbReference type="InterPro" id="IPR014710">
    <property type="entry name" value="RmlC-like_jellyroll"/>
</dbReference>
<organism evidence="6 7">
    <name type="scientific">Chitinilyticum piscinae</name>
    <dbReference type="NCBI Taxonomy" id="2866724"/>
    <lineage>
        <taxon>Bacteria</taxon>
        <taxon>Pseudomonadati</taxon>
        <taxon>Pseudomonadota</taxon>
        <taxon>Betaproteobacteria</taxon>
        <taxon>Neisseriales</taxon>
        <taxon>Chitinibacteraceae</taxon>
        <taxon>Chitinilyticum</taxon>
    </lineage>
</organism>
<dbReference type="InterPro" id="IPR036388">
    <property type="entry name" value="WH-like_DNA-bd_sf"/>
</dbReference>
<keyword evidence="7" id="KW-1185">Reference proteome</keyword>
<evidence type="ECO:0000313" key="7">
    <source>
        <dbReference type="Proteomes" id="UP000604481"/>
    </source>
</evidence>
<dbReference type="GO" id="GO:0003677">
    <property type="term" value="F:DNA binding"/>
    <property type="evidence" value="ECO:0007669"/>
    <property type="project" value="UniProtKB-KW"/>
</dbReference>
<dbReference type="Pfam" id="PF00027">
    <property type="entry name" value="cNMP_binding"/>
    <property type="match status" value="1"/>
</dbReference>
<comment type="caution">
    <text evidence="6">The sequence shown here is derived from an EMBL/GenBank/DDBJ whole genome shotgun (WGS) entry which is preliminary data.</text>
</comment>
<dbReference type="PROSITE" id="PS51063">
    <property type="entry name" value="HTH_CRP_2"/>
    <property type="match status" value="1"/>
</dbReference>
<dbReference type="InterPro" id="IPR036390">
    <property type="entry name" value="WH_DNA-bd_sf"/>
</dbReference>
<dbReference type="SUPFAM" id="SSF46785">
    <property type="entry name" value="Winged helix' DNA-binding domain"/>
    <property type="match status" value="1"/>
</dbReference>
<evidence type="ECO:0000313" key="6">
    <source>
        <dbReference type="EMBL" id="MBE9610163.1"/>
    </source>
</evidence>
<dbReference type="Gene3D" id="2.60.120.10">
    <property type="entry name" value="Jelly Rolls"/>
    <property type="match status" value="1"/>
</dbReference>
<dbReference type="InterPro" id="IPR050397">
    <property type="entry name" value="Env_Response_Regulators"/>
</dbReference>
<dbReference type="InterPro" id="IPR018490">
    <property type="entry name" value="cNMP-bd_dom_sf"/>
</dbReference>
<dbReference type="Gene3D" id="1.10.10.10">
    <property type="entry name" value="Winged helix-like DNA-binding domain superfamily/Winged helix DNA-binding domain"/>
    <property type="match status" value="1"/>
</dbReference>
<dbReference type="GO" id="GO:0003700">
    <property type="term" value="F:DNA-binding transcription factor activity"/>
    <property type="evidence" value="ECO:0007669"/>
    <property type="project" value="TreeGrafter"/>
</dbReference>
<dbReference type="SUPFAM" id="SSF51206">
    <property type="entry name" value="cAMP-binding domain-like"/>
    <property type="match status" value="1"/>
</dbReference>
<dbReference type="SMART" id="SM00100">
    <property type="entry name" value="cNMP"/>
    <property type="match status" value="1"/>
</dbReference>
<dbReference type="EMBL" id="JADFUA010000007">
    <property type="protein sequence ID" value="MBE9610163.1"/>
    <property type="molecule type" value="Genomic_DNA"/>
</dbReference>
<evidence type="ECO:0000256" key="3">
    <source>
        <dbReference type="ARBA" id="ARBA00023163"/>
    </source>
</evidence>
<dbReference type="AlphaFoldDB" id="A0A8J7G2E2"/>
<dbReference type="GO" id="GO:0005829">
    <property type="term" value="C:cytosol"/>
    <property type="evidence" value="ECO:0007669"/>
    <property type="project" value="TreeGrafter"/>
</dbReference>
<feature type="domain" description="HTH crp-type" evidence="5">
    <location>
        <begin position="146"/>
        <end position="215"/>
    </location>
</feature>
<dbReference type="SMART" id="SM00419">
    <property type="entry name" value="HTH_CRP"/>
    <property type="match status" value="1"/>
</dbReference>
<dbReference type="Proteomes" id="UP000604481">
    <property type="component" value="Unassembled WGS sequence"/>
</dbReference>
<dbReference type="InterPro" id="IPR012318">
    <property type="entry name" value="HTH_CRP"/>
</dbReference>
<keyword evidence="1" id="KW-0805">Transcription regulation</keyword>
<evidence type="ECO:0000259" key="5">
    <source>
        <dbReference type="PROSITE" id="PS51063"/>
    </source>
</evidence>
<keyword evidence="2" id="KW-0238">DNA-binding</keyword>
<dbReference type="InterPro" id="IPR000595">
    <property type="entry name" value="cNMP-bd_dom"/>
</dbReference>
<dbReference type="Pfam" id="PF13545">
    <property type="entry name" value="HTH_Crp_2"/>
    <property type="match status" value="1"/>
</dbReference>
<protein>
    <submittedName>
        <fullName evidence="6">Crp/Fnr family transcriptional regulator</fullName>
    </submittedName>
</protein>
<dbReference type="RefSeq" id="WP_194116687.1">
    <property type="nucleotide sequence ID" value="NZ_JADFUA010000007.1"/>
</dbReference>
<gene>
    <name evidence="6" type="ORF">INR99_12505</name>
</gene>
<dbReference type="CDD" id="cd00038">
    <property type="entry name" value="CAP_ED"/>
    <property type="match status" value="1"/>
</dbReference>
<reference evidence="6 7" key="1">
    <citation type="submission" date="2020-10" db="EMBL/GenBank/DDBJ databases">
        <title>The genome sequence of Chitinilyticum litopenaei 4Y14.</title>
        <authorList>
            <person name="Liu Y."/>
        </authorList>
    </citation>
    <scope>NUCLEOTIDE SEQUENCE [LARGE SCALE GENOMIC DNA]</scope>
    <source>
        <strain evidence="6 7">4Y14</strain>
    </source>
</reference>
<name>A0A8J7G2E2_9NEIS</name>
<evidence type="ECO:0000256" key="1">
    <source>
        <dbReference type="ARBA" id="ARBA00023015"/>
    </source>
</evidence>
<evidence type="ECO:0000256" key="2">
    <source>
        <dbReference type="ARBA" id="ARBA00023125"/>
    </source>
</evidence>
<dbReference type="PANTHER" id="PTHR24567:SF74">
    <property type="entry name" value="HTH-TYPE TRANSCRIPTIONAL REGULATOR ARCR"/>
    <property type="match status" value="1"/>
</dbReference>
<feature type="domain" description="Cyclic nucleotide-binding" evidence="4">
    <location>
        <begin position="12"/>
        <end position="132"/>
    </location>
</feature>
<keyword evidence="3" id="KW-0804">Transcription</keyword>
<accession>A0A8J7G2E2</accession>
<sequence length="219" mass="24473">MSKASPLTAFDIFANLTEESLARIEALAIRRRLQKGQLLYTDGELLEQFCIVASGRIRFYASNESGKEFVLGTVESGALVGEGAMLLEEPFGANALAEDDCELLVIHRRDLDTLLNDCPQIKDQLLHSMIVKCRALGNMVKSLALMDVYGRVRQLFERLAVERDGVTMLSEPLTQQAIADRVGASREMIAKIMKELVFGGYVRIDNRQLVLLQPLPERF</sequence>
<dbReference type="PANTHER" id="PTHR24567">
    <property type="entry name" value="CRP FAMILY TRANSCRIPTIONAL REGULATORY PROTEIN"/>
    <property type="match status" value="1"/>
</dbReference>
<evidence type="ECO:0000259" key="4">
    <source>
        <dbReference type="PROSITE" id="PS50042"/>
    </source>
</evidence>
<proteinExistence type="predicted"/>
<dbReference type="PROSITE" id="PS50042">
    <property type="entry name" value="CNMP_BINDING_3"/>
    <property type="match status" value="1"/>
</dbReference>